<comment type="caution">
    <text evidence="1">The sequence shown here is derived from an EMBL/GenBank/DDBJ whole genome shotgun (WGS) entry which is preliminary data.</text>
</comment>
<sequence length="478" mass="53398">MTDSLRREPVPGELSVHRDALQAQLDPIVFSINSLPFEILAEIFLCARHECRHKTPSGKRPPLLLLRVCRYWRDVAVSTPSLWTRLSVILRRKETPGQSALLDAFLARWTNRAGTAPLSLRLYDTSLLAPRDRIDALLQLYAPRTTFLRVQTSASNLMGLPSLDSLTHLERLTLTTRLTTAAWHDVHAFCQAPALRGVVLEMGAIPSFIRIPWHQLTTFTGSGFSVAEALYVLRECSQLTKCTLPHLDLRSWHGVRLRDLTIPFTHTALRELSISNTAAAVLPCLVLLELRDLTLRQPVELPAPAVTIPAFLAGSLAHSLRRLAYIHSSDAASTVAFAAKWLAPLTNLEELSLKHIPIPFLRSFIRALNHTSTADNADVGGPTFLPWLRTLELELEPATRSSGRYEIDGELVDALYSRSYDIYDSDYGFEDFMVAPLESFRLVSSTVRLHEDLIAEFYGLVDEGMKIHIGSADANILE</sequence>
<dbReference type="Gene3D" id="1.20.1280.50">
    <property type="match status" value="1"/>
</dbReference>
<dbReference type="Gene3D" id="3.80.10.10">
    <property type="entry name" value="Ribonuclease Inhibitor"/>
    <property type="match status" value="1"/>
</dbReference>
<name>A0AAD6Y346_9AGAR</name>
<gene>
    <name evidence="1" type="ORF">GGX14DRAFT_480334</name>
</gene>
<dbReference type="SUPFAM" id="SSF52058">
    <property type="entry name" value="L domain-like"/>
    <property type="match status" value="1"/>
</dbReference>
<dbReference type="AlphaFoldDB" id="A0AAD6Y346"/>
<accession>A0AAD6Y346</accession>
<evidence type="ECO:0008006" key="3">
    <source>
        <dbReference type="Google" id="ProtNLM"/>
    </source>
</evidence>
<reference evidence="1" key="1">
    <citation type="submission" date="2023-03" db="EMBL/GenBank/DDBJ databases">
        <title>Massive genome expansion in bonnet fungi (Mycena s.s.) driven by repeated elements and novel gene families across ecological guilds.</title>
        <authorList>
            <consortium name="Lawrence Berkeley National Laboratory"/>
            <person name="Harder C.B."/>
            <person name="Miyauchi S."/>
            <person name="Viragh M."/>
            <person name="Kuo A."/>
            <person name="Thoen E."/>
            <person name="Andreopoulos B."/>
            <person name="Lu D."/>
            <person name="Skrede I."/>
            <person name="Drula E."/>
            <person name="Henrissat B."/>
            <person name="Morin E."/>
            <person name="Kohler A."/>
            <person name="Barry K."/>
            <person name="LaButti K."/>
            <person name="Morin E."/>
            <person name="Salamov A."/>
            <person name="Lipzen A."/>
            <person name="Mereny Z."/>
            <person name="Hegedus B."/>
            <person name="Baldrian P."/>
            <person name="Stursova M."/>
            <person name="Weitz H."/>
            <person name="Taylor A."/>
            <person name="Grigoriev I.V."/>
            <person name="Nagy L.G."/>
            <person name="Martin F."/>
            <person name="Kauserud H."/>
        </authorList>
    </citation>
    <scope>NUCLEOTIDE SEQUENCE</scope>
    <source>
        <strain evidence="1">9144</strain>
    </source>
</reference>
<keyword evidence="2" id="KW-1185">Reference proteome</keyword>
<proteinExistence type="predicted"/>
<evidence type="ECO:0000313" key="1">
    <source>
        <dbReference type="EMBL" id="KAJ7192159.1"/>
    </source>
</evidence>
<organism evidence="1 2">
    <name type="scientific">Mycena pura</name>
    <dbReference type="NCBI Taxonomy" id="153505"/>
    <lineage>
        <taxon>Eukaryota</taxon>
        <taxon>Fungi</taxon>
        <taxon>Dikarya</taxon>
        <taxon>Basidiomycota</taxon>
        <taxon>Agaricomycotina</taxon>
        <taxon>Agaricomycetes</taxon>
        <taxon>Agaricomycetidae</taxon>
        <taxon>Agaricales</taxon>
        <taxon>Marasmiineae</taxon>
        <taxon>Mycenaceae</taxon>
        <taxon>Mycena</taxon>
    </lineage>
</organism>
<dbReference type="EMBL" id="JARJCW010000123">
    <property type="protein sequence ID" value="KAJ7192159.1"/>
    <property type="molecule type" value="Genomic_DNA"/>
</dbReference>
<evidence type="ECO:0000313" key="2">
    <source>
        <dbReference type="Proteomes" id="UP001219525"/>
    </source>
</evidence>
<protein>
    <recommendedName>
        <fullName evidence="3">F-box domain-containing protein</fullName>
    </recommendedName>
</protein>
<dbReference type="InterPro" id="IPR032675">
    <property type="entry name" value="LRR_dom_sf"/>
</dbReference>
<dbReference type="Proteomes" id="UP001219525">
    <property type="component" value="Unassembled WGS sequence"/>
</dbReference>